<evidence type="ECO:0000313" key="1">
    <source>
        <dbReference type="EMBL" id="VVO58275.1"/>
    </source>
</evidence>
<reference evidence="1 2" key="1">
    <citation type="submission" date="2019-09" db="EMBL/GenBank/DDBJ databases">
        <authorList>
            <person name="Chandra G."/>
            <person name="Truman W A."/>
        </authorList>
    </citation>
    <scope>NUCLEOTIDE SEQUENCE [LARGE SCALE GENOMIC DNA]</scope>
    <source>
        <strain evidence="1">PS900</strain>
    </source>
</reference>
<sequence>MNIKQPEPAPVLAAWRVLYFVNHPERRPTLRWHVVLANGEPACGLDGGNWVAAFTPGPAERVPEDARCRRHGCKERWPAPVFK</sequence>
<dbReference type="RefSeq" id="WP_150756959.1">
    <property type="nucleotide sequence ID" value="NZ_CABVIE010000002.1"/>
</dbReference>
<comment type="caution">
    <text evidence="1">The sequence shown here is derived from an EMBL/GenBank/DDBJ whole genome shotgun (WGS) entry which is preliminary data.</text>
</comment>
<proteinExistence type="predicted"/>
<gene>
    <name evidence="1" type="ORF">PS900_00662</name>
</gene>
<organism evidence="1 2">
    <name type="scientific">Pseudomonas fluorescens</name>
    <dbReference type="NCBI Taxonomy" id="294"/>
    <lineage>
        <taxon>Bacteria</taxon>
        <taxon>Pseudomonadati</taxon>
        <taxon>Pseudomonadota</taxon>
        <taxon>Gammaproteobacteria</taxon>
        <taxon>Pseudomonadales</taxon>
        <taxon>Pseudomonadaceae</taxon>
        <taxon>Pseudomonas</taxon>
    </lineage>
</organism>
<evidence type="ECO:0000313" key="2">
    <source>
        <dbReference type="Proteomes" id="UP000325723"/>
    </source>
</evidence>
<dbReference type="AlphaFoldDB" id="A0A8H2RPI6"/>
<protein>
    <submittedName>
        <fullName evidence="1">Uncharacterized protein</fullName>
    </submittedName>
</protein>
<name>A0A8H2RPI6_PSEFL</name>
<dbReference type="Proteomes" id="UP000325723">
    <property type="component" value="Unassembled WGS sequence"/>
</dbReference>
<dbReference type="EMBL" id="CABVIE010000002">
    <property type="protein sequence ID" value="VVO58275.1"/>
    <property type="molecule type" value="Genomic_DNA"/>
</dbReference>
<accession>A0A8H2RPI6</accession>